<comment type="similarity">
    <text evidence="3">Belongs to the inositol monophosphatase superfamily.</text>
</comment>
<organism evidence="13 14">
    <name type="scientific">Mycoplana dimorpha</name>
    <dbReference type="NCBI Taxonomy" id="28320"/>
    <lineage>
        <taxon>Bacteria</taxon>
        <taxon>Pseudomonadati</taxon>
        <taxon>Pseudomonadota</taxon>
        <taxon>Alphaproteobacteria</taxon>
        <taxon>Hyphomicrobiales</taxon>
        <taxon>Rhizobiaceae</taxon>
        <taxon>Mycoplana</taxon>
    </lineage>
</organism>
<dbReference type="InterPro" id="IPR011809">
    <property type="entry name" value="His_9_proposed"/>
</dbReference>
<feature type="binding site" evidence="12">
    <location>
        <position position="85"/>
    </location>
    <ligand>
        <name>Mg(2+)</name>
        <dbReference type="ChEBI" id="CHEBI:18420"/>
        <label>1</label>
        <note>catalytic</note>
    </ligand>
</feature>
<accession>A0A2T5B5W8</accession>
<evidence type="ECO:0000256" key="1">
    <source>
        <dbReference type="ARBA" id="ARBA00001946"/>
    </source>
</evidence>
<dbReference type="InterPro" id="IPR051090">
    <property type="entry name" value="Inositol_monoP_superfamily"/>
</dbReference>
<dbReference type="InterPro" id="IPR000760">
    <property type="entry name" value="Inositol_monophosphatase-like"/>
</dbReference>
<dbReference type="PRINTS" id="PR00377">
    <property type="entry name" value="IMPHPHTASES"/>
</dbReference>
<dbReference type="GO" id="GO:0046872">
    <property type="term" value="F:metal ion binding"/>
    <property type="evidence" value="ECO:0007669"/>
    <property type="project" value="UniProtKB-KW"/>
</dbReference>
<evidence type="ECO:0000256" key="5">
    <source>
        <dbReference type="ARBA" id="ARBA00022605"/>
    </source>
</evidence>
<keyword evidence="9" id="KW-0368">Histidine biosynthesis</keyword>
<dbReference type="InterPro" id="IPR020583">
    <property type="entry name" value="Inositol_monoP_metal-BS"/>
</dbReference>
<dbReference type="PANTHER" id="PTHR43200:SF6">
    <property type="entry name" value="3'(2'),5'-BISPHOSPHATE NUCLEOTIDASE"/>
    <property type="match status" value="1"/>
</dbReference>
<evidence type="ECO:0000256" key="9">
    <source>
        <dbReference type="ARBA" id="ARBA00023102"/>
    </source>
</evidence>
<evidence type="ECO:0000256" key="12">
    <source>
        <dbReference type="PIRSR" id="PIRSR600760-2"/>
    </source>
</evidence>
<feature type="binding site" evidence="12">
    <location>
        <position position="210"/>
    </location>
    <ligand>
        <name>Mg(2+)</name>
        <dbReference type="ChEBI" id="CHEBI:18420"/>
        <label>1</label>
        <note>catalytic</note>
    </ligand>
</feature>
<evidence type="ECO:0000256" key="2">
    <source>
        <dbReference type="ARBA" id="ARBA00004970"/>
    </source>
</evidence>
<evidence type="ECO:0000256" key="10">
    <source>
        <dbReference type="ARBA" id="ARBA00049158"/>
    </source>
</evidence>
<keyword evidence="7" id="KW-0378">Hydrolase</keyword>
<proteinExistence type="inferred from homology"/>
<dbReference type="AlphaFoldDB" id="A0A2T5B5W8"/>
<evidence type="ECO:0000256" key="6">
    <source>
        <dbReference type="ARBA" id="ARBA00022723"/>
    </source>
</evidence>
<protein>
    <recommendedName>
        <fullName evidence="4 11">Histidinol-phosphatase</fullName>
        <ecNumber evidence="4 11">3.1.3.15</ecNumber>
    </recommendedName>
</protein>
<dbReference type="Proteomes" id="UP000241247">
    <property type="component" value="Unassembled WGS sequence"/>
</dbReference>
<dbReference type="PANTHER" id="PTHR43200">
    <property type="entry name" value="PHOSPHATASE"/>
    <property type="match status" value="1"/>
</dbReference>
<keyword evidence="5" id="KW-0028">Amino-acid biosynthesis</keyword>
<keyword evidence="6 12" id="KW-0479">Metal-binding</keyword>
<comment type="cofactor">
    <cofactor evidence="1 12">
        <name>Mg(2+)</name>
        <dbReference type="ChEBI" id="CHEBI:18420"/>
    </cofactor>
</comment>
<keyword evidence="8 12" id="KW-0460">Magnesium</keyword>
<dbReference type="Pfam" id="PF00459">
    <property type="entry name" value="Inositol_P"/>
    <property type="match status" value="1"/>
</dbReference>
<dbReference type="EC" id="3.1.3.15" evidence="4 11"/>
<evidence type="ECO:0000313" key="14">
    <source>
        <dbReference type="Proteomes" id="UP000241247"/>
    </source>
</evidence>
<sequence length="257" mass="27687">MLPDRAFFDLLADAAKAETLPRFRVGADVVNKEASGFDPVTEGDRAAEAAIRALISERFPEHGILGEEHGSVGLDREFVWVIDPIDGTRAFISGVPVWGTLIGLYRNGDAVMGMVDQPFTGERYFADGRRSHYAGPEGSRVLATRACEALSDAIMFTTSPHMFTGSARERYESVQDKVRLFRYGVDCYAYALLAAGHVDLVIESGLKPYDVGGLIPVIEQAGGIITDWEGGPAENGGNIIAAGSRAVYEQAMAILKG</sequence>
<dbReference type="Gene3D" id="3.30.540.10">
    <property type="entry name" value="Fructose-1,6-Bisphosphatase, subunit A, domain 1"/>
    <property type="match status" value="1"/>
</dbReference>
<dbReference type="SUPFAM" id="SSF56655">
    <property type="entry name" value="Carbohydrate phosphatase"/>
    <property type="match status" value="1"/>
</dbReference>
<dbReference type="Gene3D" id="3.40.190.80">
    <property type="match status" value="1"/>
</dbReference>
<feature type="binding site" evidence="12">
    <location>
        <position position="86"/>
    </location>
    <ligand>
        <name>Mg(2+)</name>
        <dbReference type="ChEBI" id="CHEBI:18420"/>
        <label>1</label>
        <note>catalytic</note>
    </ligand>
</feature>
<name>A0A2T5B5W8_MYCDI</name>
<evidence type="ECO:0000256" key="8">
    <source>
        <dbReference type="ARBA" id="ARBA00022842"/>
    </source>
</evidence>
<dbReference type="EMBL" id="PZZZ01000005">
    <property type="protein sequence ID" value="PTM94334.1"/>
    <property type="molecule type" value="Genomic_DNA"/>
</dbReference>
<feature type="binding site" evidence="12">
    <location>
        <position position="83"/>
    </location>
    <ligand>
        <name>Mg(2+)</name>
        <dbReference type="ChEBI" id="CHEBI:18420"/>
        <label>1</label>
        <note>catalytic</note>
    </ligand>
</feature>
<comment type="caution">
    <text evidence="13">The sequence shown here is derived from an EMBL/GenBank/DDBJ whole genome shotgun (WGS) entry which is preliminary data.</text>
</comment>
<keyword evidence="14" id="KW-1185">Reference proteome</keyword>
<comment type="catalytic activity">
    <reaction evidence="10">
        <text>L-histidinol phosphate + H2O = L-histidinol + phosphate</text>
        <dbReference type="Rhea" id="RHEA:14465"/>
        <dbReference type="ChEBI" id="CHEBI:15377"/>
        <dbReference type="ChEBI" id="CHEBI:43474"/>
        <dbReference type="ChEBI" id="CHEBI:57699"/>
        <dbReference type="ChEBI" id="CHEBI:57980"/>
        <dbReference type="EC" id="3.1.3.15"/>
    </reaction>
</comment>
<dbReference type="OrthoDB" id="9785695at2"/>
<evidence type="ECO:0000313" key="13">
    <source>
        <dbReference type="EMBL" id="PTM94334.1"/>
    </source>
</evidence>
<dbReference type="UniPathway" id="UPA00031">
    <property type="reaction ID" value="UER00013"/>
</dbReference>
<dbReference type="GO" id="GO:0004401">
    <property type="term" value="F:histidinol-phosphatase activity"/>
    <property type="evidence" value="ECO:0007669"/>
    <property type="project" value="UniProtKB-UniRule"/>
</dbReference>
<feature type="binding site" evidence="12">
    <location>
        <position position="67"/>
    </location>
    <ligand>
        <name>Mg(2+)</name>
        <dbReference type="ChEBI" id="CHEBI:18420"/>
        <label>1</label>
        <note>catalytic</note>
    </ligand>
</feature>
<evidence type="ECO:0000256" key="3">
    <source>
        <dbReference type="ARBA" id="ARBA00009759"/>
    </source>
</evidence>
<dbReference type="NCBIfam" id="TIGR02067">
    <property type="entry name" value="his_9_HisN"/>
    <property type="match status" value="1"/>
</dbReference>
<reference evidence="13 14" key="1">
    <citation type="submission" date="2018-04" db="EMBL/GenBank/DDBJ databases">
        <title>Genomic Encyclopedia of Type Strains, Phase IV (KMG-IV): sequencing the most valuable type-strain genomes for metagenomic binning, comparative biology and taxonomic classification.</title>
        <authorList>
            <person name="Goeker M."/>
        </authorList>
    </citation>
    <scope>NUCLEOTIDE SEQUENCE [LARGE SCALE GENOMIC DNA]</scope>
    <source>
        <strain evidence="13 14">DSM 7138</strain>
    </source>
</reference>
<dbReference type="GO" id="GO:0000105">
    <property type="term" value="P:L-histidine biosynthetic process"/>
    <property type="evidence" value="ECO:0007669"/>
    <property type="project" value="UniProtKB-UniRule"/>
</dbReference>
<evidence type="ECO:0000256" key="11">
    <source>
        <dbReference type="NCBIfam" id="TIGR02067"/>
    </source>
</evidence>
<evidence type="ECO:0000256" key="4">
    <source>
        <dbReference type="ARBA" id="ARBA00013085"/>
    </source>
</evidence>
<evidence type="ECO:0000256" key="7">
    <source>
        <dbReference type="ARBA" id="ARBA00022801"/>
    </source>
</evidence>
<gene>
    <name evidence="13" type="ORF">C7449_105235</name>
</gene>
<dbReference type="PROSITE" id="PS00629">
    <property type="entry name" value="IMP_1"/>
    <property type="match status" value="1"/>
</dbReference>
<dbReference type="CDD" id="cd01641">
    <property type="entry name" value="Bacterial_IMPase_like_1"/>
    <property type="match status" value="1"/>
</dbReference>
<comment type="pathway">
    <text evidence="2">Amino-acid biosynthesis; L-histidine biosynthesis; L-histidine from 5-phospho-alpha-D-ribose 1-diphosphate: step 8/9.</text>
</comment>
<dbReference type="RefSeq" id="WP_108003438.1">
    <property type="nucleotide sequence ID" value="NZ_JBHEEX010000003.1"/>
</dbReference>